<dbReference type="InterPro" id="IPR041588">
    <property type="entry name" value="Integrase_H2C2"/>
</dbReference>
<comment type="caution">
    <text evidence="2">The sequence shown here is derived from an EMBL/GenBank/DDBJ whole genome shotgun (WGS) entry which is preliminary data.</text>
</comment>
<dbReference type="FunFam" id="1.10.340.70:FF:000001">
    <property type="entry name" value="Retrovirus-related Pol polyprotein from transposon gypsy-like Protein"/>
    <property type="match status" value="1"/>
</dbReference>
<sequence>MSIIEPPPIRSKPIANYIHDAYHNQSYSISFARRYIEQYSDDSLVAVDPMPTPSHATNQHSKRLYDLVPTASVGLPTLGCGVYDTGHLFPPSVSSTDGTFGHFFGIEFPALGIELVRCISPYEIVRGFGFDDTTAQTLAKQSNIHLLVSAIPTHTSAALLDNICSRLRDIRDASVVIDDSTPYAAPAATAQVLLNGSSTQTLPDEEIWHRAYVSDPETKLIFAIISNPSLMTSANMKKLCYIYRPYLRHGQVSVTKSGMLVLYEQLQGSDDMIELQIVPRSLHNVVFCAFHANPVGGHFSAYRTFHRIRLRYFWPRMYSYIEKLCKQCAGCRLANPGIQKSVELVYNFPVTEPLSVMHLDGYSAGALKSYDGCSSYLVAACNMTSFGIIKGIEHADATSFAAALMKMQLRYGFFRVLVLDKDSKFYATFQRLGRYFNKTLKIFNAEHTGDPRVSDEGLLMALYGWNCGPVPGTDISRCLMVTGREWCFPINFSAEKHLELVAKPRNIHNFAQRQAHLLSASREIGRILVDEHRAYHRELVNAARPDPLLFEPGDHVYARQTVQSSIRKECVGKLEFAYTGPWTVLRRLRGASFECRHTITGKIDKFHASHLSPVPKEIIPFAPVDGCDSRFGKLNKPLSDDAYKAAGIDGYLPPQPFVASRRATYSDANLPQPSSHVSATSHLIDFGVDDDELNLELGLCDESNLDTFLDDHSPLAAADAPTLTTITPTPTASQLAAKLVASTARLFFISWKAPGSSRREWHLVQAQLDSSLSLNPGCLHNGIYLVHFFIIHPSDKQQHPRNQRWWLEYHPSSSIACIHQGDYHLLRPDSYASVYAKDNYLHPFCQWVNLLHDSTYIHSPFEFATINGRLTRDRISDKDWQQLSIACNKYDDTPPDLDQPDFTGIQFSRNYHTSVTDAAVHSRILATRFTHPETYSITSLGL</sequence>
<gene>
    <name evidence="2" type="ORF">ACHAWO_008030</name>
</gene>
<dbReference type="PANTHER" id="PTHR37984">
    <property type="entry name" value="PROTEIN CBG26694"/>
    <property type="match status" value="1"/>
</dbReference>
<dbReference type="InterPro" id="IPR050951">
    <property type="entry name" value="Retrovirus_Pol_polyprotein"/>
</dbReference>
<dbReference type="Gene3D" id="1.10.340.70">
    <property type="match status" value="1"/>
</dbReference>
<organism evidence="2 3">
    <name type="scientific">Cyclotella atomus</name>
    <dbReference type="NCBI Taxonomy" id="382360"/>
    <lineage>
        <taxon>Eukaryota</taxon>
        <taxon>Sar</taxon>
        <taxon>Stramenopiles</taxon>
        <taxon>Ochrophyta</taxon>
        <taxon>Bacillariophyta</taxon>
        <taxon>Coscinodiscophyceae</taxon>
        <taxon>Thalassiosirophycidae</taxon>
        <taxon>Stephanodiscales</taxon>
        <taxon>Stephanodiscaceae</taxon>
        <taxon>Cyclotella</taxon>
    </lineage>
</organism>
<evidence type="ECO:0000313" key="3">
    <source>
        <dbReference type="Proteomes" id="UP001530400"/>
    </source>
</evidence>
<evidence type="ECO:0000259" key="1">
    <source>
        <dbReference type="Pfam" id="PF17921"/>
    </source>
</evidence>
<dbReference type="AlphaFoldDB" id="A0ABD3QC11"/>
<evidence type="ECO:0000313" key="2">
    <source>
        <dbReference type="EMBL" id="KAL3797627.1"/>
    </source>
</evidence>
<proteinExistence type="predicted"/>
<accession>A0ABD3QC11</accession>
<keyword evidence="3" id="KW-1185">Reference proteome</keyword>
<name>A0ABD3QC11_9STRA</name>
<feature type="domain" description="Integrase zinc-binding" evidence="1">
    <location>
        <begin position="278"/>
        <end position="336"/>
    </location>
</feature>
<dbReference type="PANTHER" id="PTHR37984:SF15">
    <property type="entry name" value="INTEGRASE CATALYTIC DOMAIN-CONTAINING PROTEIN"/>
    <property type="match status" value="1"/>
</dbReference>
<dbReference type="Proteomes" id="UP001530400">
    <property type="component" value="Unassembled WGS sequence"/>
</dbReference>
<dbReference type="EMBL" id="JALLPJ020000247">
    <property type="protein sequence ID" value="KAL3797627.1"/>
    <property type="molecule type" value="Genomic_DNA"/>
</dbReference>
<protein>
    <recommendedName>
        <fullName evidence="1">Integrase zinc-binding domain-containing protein</fullName>
    </recommendedName>
</protein>
<dbReference type="Pfam" id="PF17921">
    <property type="entry name" value="Integrase_H2C2"/>
    <property type="match status" value="1"/>
</dbReference>
<reference evidence="2 3" key="1">
    <citation type="submission" date="2024-10" db="EMBL/GenBank/DDBJ databases">
        <title>Updated reference genomes for cyclostephanoid diatoms.</title>
        <authorList>
            <person name="Roberts W.R."/>
            <person name="Alverson A.J."/>
        </authorList>
    </citation>
    <scope>NUCLEOTIDE SEQUENCE [LARGE SCALE GENOMIC DNA]</scope>
    <source>
        <strain evidence="2 3">AJA010-31</strain>
    </source>
</reference>